<sequence length="157" mass="16966">MSEITGRAEVDAAAARTTTAATSPVDPTSLPTHPIATVHESYAFACMRCGHGWEQSYDIEHFVDGKGNEFVLYKAGGQRVPSPLSRPTCLNCGGHVVRIMQAGQVSSILDLLGHKDRKPRAKKHETAQGADVGAAGPVPEHHWHLSDLLHPFKSRQP</sequence>
<dbReference type="AlphaFoldDB" id="A0A6G4XGT4"/>
<evidence type="ECO:0000256" key="1">
    <source>
        <dbReference type="SAM" id="MobiDB-lite"/>
    </source>
</evidence>
<dbReference type="EMBL" id="JAAKZW010000045">
    <property type="protein sequence ID" value="NGO76759.1"/>
    <property type="molecule type" value="Genomic_DNA"/>
</dbReference>
<comment type="caution">
    <text evidence="2">The sequence shown here is derived from an EMBL/GenBank/DDBJ whole genome shotgun (WGS) entry which is preliminary data.</text>
</comment>
<dbReference type="Proteomes" id="UP000481109">
    <property type="component" value="Unassembled WGS sequence"/>
</dbReference>
<keyword evidence="3" id="KW-1185">Reference proteome</keyword>
<feature type="region of interest" description="Disordered" evidence="1">
    <location>
        <begin position="117"/>
        <end position="136"/>
    </location>
</feature>
<evidence type="ECO:0000313" key="3">
    <source>
        <dbReference type="Proteomes" id="UP000481109"/>
    </source>
</evidence>
<gene>
    <name evidence="2" type="ORF">G6045_13945</name>
</gene>
<feature type="region of interest" description="Disordered" evidence="1">
    <location>
        <begin position="1"/>
        <end position="31"/>
    </location>
</feature>
<feature type="compositionally biased region" description="Basic and acidic residues" evidence="1">
    <location>
        <begin position="1"/>
        <end position="10"/>
    </location>
</feature>
<organism evidence="2 3">
    <name type="scientific">Streptomyces mesophilus</name>
    <dbReference type="NCBI Taxonomy" id="1775132"/>
    <lineage>
        <taxon>Bacteria</taxon>
        <taxon>Bacillati</taxon>
        <taxon>Actinomycetota</taxon>
        <taxon>Actinomycetes</taxon>
        <taxon>Kitasatosporales</taxon>
        <taxon>Streptomycetaceae</taxon>
        <taxon>Streptomyces</taxon>
    </lineage>
</organism>
<name>A0A6G4XGT4_9ACTN</name>
<reference evidence="2 3" key="1">
    <citation type="submission" date="2020-02" db="EMBL/GenBank/DDBJ databases">
        <title>Whole-genome analyses of novel actinobacteria.</title>
        <authorList>
            <person name="Sahin N."/>
            <person name="Tokatli A."/>
        </authorList>
    </citation>
    <scope>NUCLEOTIDE SEQUENCE [LARGE SCALE GENOMIC DNA]</scope>
    <source>
        <strain evidence="2 3">YC504</strain>
    </source>
</reference>
<protein>
    <submittedName>
        <fullName evidence="2">Uncharacterized protein</fullName>
    </submittedName>
</protein>
<proteinExistence type="predicted"/>
<feature type="compositionally biased region" description="Low complexity" evidence="1">
    <location>
        <begin position="12"/>
        <end position="22"/>
    </location>
</feature>
<evidence type="ECO:0000313" key="2">
    <source>
        <dbReference type="EMBL" id="NGO76759.1"/>
    </source>
</evidence>
<accession>A0A6G4XGT4</accession>